<accession>A0A7R9P2Y9</accession>
<name>A0A7R9P2Y9_TIMCA</name>
<dbReference type="Pfam" id="PF08399">
    <property type="entry name" value="VWA_N"/>
    <property type="match status" value="1"/>
</dbReference>
<evidence type="ECO:0000259" key="1">
    <source>
        <dbReference type="Pfam" id="PF08399"/>
    </source>
</evidence>
<dbReference type="AlphaFoldDB" id="A0A7R9P2Y9"/>
<organism evidence="2">
    <name type="scientific">Timema californicum</name>
    <name type="common">California timema</name>
    <name type="synonym">Walking stick</name>
    <dbReference type="NCBI Taxonomy" id="61474"/>
    <lineage>
        <taxon>Eukaryota</taxon>
        <taxon>Metazoa</taxon>
        <taxon>Ecdysozoa</taxon>
        <taxon>Arthropoda</taxon>
        <taxon>Hexapoda</taxon>
        <taxon>Insecta</taxon>
        <taxon>Pterygota</taxon>
        <taxon>Neoptera</taxon>
        <taxon>Polyneoptera</taxon>
        <taxon>Phasmatodea</taxon>
        <taxon>Timematodea</taxon>
        <taxon>Timematoidea</taxon>
        <taxon>Timematidae</taxon>
        <taxon>Timema</taxon>
    </lineage>
</organism>
<gene>
    <name evidence="2" type="ORF">TCMB3V08_LOCUS477</name>
</gene>
<sequence>MLGGSPTAVERFMWDQLRLILCVLPLPSTVPLTLMQQRPSKNDTRRIEVTTGVCVVLRRVDNWAKKLGVELWHCGGYVTRRDEILECTRNCIERGRVEKHFFKPPSVHLTEFLISILPIIGTLVYSESSTLDHTATETAWVCQEKHGSKVNAAGGKTRMDRVSNEGVLKECGLKGTPTGQRERRFLRWFAYFKRMSGDRSYKEATVDERNAATLVQDIAREIKNMTDLKISAVRDPLLRTVYFQDPLLRASSLSRERGPTLSNLSLSQRIMDAAENTAMSHQEEEVTKYEYYNVKRIKNPGEPLKEKEMEMLLTPNKHFNNIPVNTSYSAVHVPTNVYDEDCLLVCGSDCVVRGRDLPV</sequence>
<evidence type="ECO:0000313" key="2">
    <source>
        <dbReference type="EMBL" id="CAD7567695.1"/>
    </source>
</evidence>
<feature type="domain" description="VWA N-terminal" evidence="1">
    <location>
        <begin position="274"/>
        <end position="341"/>
    </location>
</feature>
<protein>
    <submittedName>
        <fullName evidence="2">(California timema) hypothetical protein</fullName>
    </submittedName>
</protein>
<proteinExistence type="predicted"/>
<dbReference type="EMBL" id="OE179147">
    <property type="protein sequence ID" value="CAD7567695.1"/>
    <property type="molecule type" value="Genomic_DNA"/>
</dbReference>
<reference evidence="2" key="1">
    <citation type="submission" date="2020-11" db="EMBL/GenBank/DDBJ databases">
        <authorList>
            <person name="Tran Van P."/>
        </authorList>
    </citation>
    <scope>NUCLEOTIDE SEQUENCE</scope>
</reference>
<dbReference type="InterPro" id="IPR013608">
    <property type="entry name" value="VWA_N"/>
</dbReference>